<dbReference type="EMBL" id="CM014096">
    <property type="protein sequence ID" value="TKS87576.1"/>
    <property type="molecule type" value="Genomic_DNA"/>
</dbReference>
<protein>
    <submittedName>
        <fullName evidence="2">Uncharacterized protein</fullName>
    </submittedName>
</protein>
<evidence type="ECO:0000313" key="2">
    <source>
        <dbReference type="EMBL" id="TKS87576.1"/>
    </source>
</evidence>
<feature type="region of interest" description="Disordered" evidence="1">
    <location>
        <begin position="98"/>
        <end position="121"/>
    </location>
</feature>
<feature type="compositionally biased region" description="Basic and acidic residues" evidence="1">
    <location>
        <begin position="112"/>
        <end position="121"/>
    </location>
</feature>
<organism evidence="2 3">
    <name type="scientific">Collichthys lucidus</name>
    <name type="common">Big head croaker</name>
    <name type="synonym">Sciaena lucida</name>
    <dbReference type="NCBI Taxonomy" id="240159"/>
    <lineage>
        <taxon>Eukaryota</taxon>
        <taxon>Metazoa</taxon>
        <taxon>Chordata</taxon>
        <taxon>Craniata</taxon>
        <taxon>Vertebrata</taxon>
        <taxon>Euteleostomi</taxon>
        <taxon>Actinopterygii</taxon>
        <taxon>Neopterygii</taxon>
        <taxon>Teleostei</taxon>
        <taxon>Neoteleostei</taxon>
        <taxon>Acanthomorphata</taxon>
        <taxon>Eupercaria</taxon>
        <taxon>Sciaenidae</taxon>
        <taxon>Collichthys</taxon>
    </lineage>
</organism>
<proteinExistence type="predicted"/>
<feature type="compositionally biased region" description="Polar residues" evidence="1">
    <location>
        <begin position="98"/>
        <end position="111"/>
    </location>
</feature>
<sequence length="121" mass="13789">MSRNYVSKNDELRRGDYLISNNGQWKAVFERSDPVMQYPIIFFLQDVLSAKRAESGLVSSGEGVGSFTLHQTKLTNLSYFNENLHALLENRHQKSLNCQQSKNQKVFSSMNEADKSSKSSH</sequence>
<dbReference type="Proteomes" id="UP000298787">
    <property type="component" value="Chromosome 19"/>
</dbReference>
<name>A0A4U5VHH6_COLLU</name>
<dbReference type="AlphaFoldDB" id="A0A4U5VHH6"/>
<accession>A0A4U5VHH6</accession>
<evidence type="ECO:0000256" key="1">
    <source>
        <dbReference type="SAM" id="MobiDB-lite"/>
    </source>
</evidence>
<reference evidence="2 3" key="1">
    <citation type="submission" date="2019-01" db="EMBL/GenBank/DDBJ databases">
        <title>Genome Assembly of Collichthys lucidus.</title>
        <authorList>
            <person name="Cai M."/>
            <person name="Xiao S."/>
        </authorList>
    </citation>
    <scope>NUCLEOTIDE SEQUENCE [LARGE SCALE GENOMIC DNA]</scope>
    <source>
        <strain evidence="2">JT15FE1705JMU</strain>
        <tissue evidence="2">Muscle</tissue>
    </source>
</reference>
<gene>
    <name evidence="2" type="ORF">D9C73_021700</name>
</gene>
<evidence type="ECO:0000313" key="3">
    <source>
        <dbReference type="Proteomes" id="UP000298787"/>
    </source>
</evidence>
<keyword evidence="3" id="KW-1185">Reference proteome</keyword>